<name>A0A8X8YY34_SALSN</name>
<organism evidence="2">
    <name type="scientific">Salvia splendens</name>
    <name type="common">Scarlet sage</name>
    <dbReference type="NCBI Taxonomy" id="180675"/>
    <lineage>
        <taxon>Eukaryota</taxon>
        <taxon>Viridiplantae</taxon>
        <taxon>Streptophyta</taxon>
        <taxon>Embryophyta</taxon>
        <taxon>Tracheophyta</taxon>
        <taxon>Spermatophyta</taxon>
        <taxon>Magnoliopsida</taxon>
        <taxon>eudicotyledons</taxon>
        <taxon>Gunneridae</taxon>
        <taxon>Pentapetalae</taxon>
        <taxon>asterids</taxon>
        <taxon>lamiids</taxon>
        <taxon>Lamiales</taxon>
        <taxon>Lamiaceae</taxon>
        <taxon>Nepetoideae</taxon>
        <taxon>Mentheae</taxon>
        <taxon>Salviinae</taxon>
        <taxon>Salvia</taxon>
        <taxon>Salvia subgen. Calosphace</taxon>
        <taxon>core Calosphace</taxon>
    </lineage>
</organism>
<feature type="compositionally biased region" description="Basic and acidic residues" evidence="1">
    <location>
        <begin position="190"/>
        <end position="201"/>
    </location>
</feature>
<dbReference type="EMBL" id="PNBA02000351">
    <property type="protein sequence ID" value="KAG6383942.1"/>
    <property type="molecule type" value="Genomic_DNA"/>
</dbReference>
<evidence type="ECO:0000313" key="3">
    <source>
        <dbReference type="Proteomes" id="UP000298416"/>
    </source>
</evidence>
<proteinExistence type="predicted"/>
<reference evidence="2" key="1">
    <citation type="submission" date="2018-01" db="EMBL/GenBank/DDBJ databases">
        <authorList>
            <person name="Mao J.F."/>
        </authorList>
    </citation>
    <scope>NUCLEOTIDE SEQUENCE</scope>
    <source>
        <strain evidence="2">Huo1</strain>
        <tissue evidence="2">Leaf</tissue>
    </source>
</reference>
<comment type="caution">
    <text evidence="2">The sequence shown here is derived from an EMBL/GenBank/DDBJ whole genome shotgun (WGS) entry which is preliminary data.</text>
</comment>
<reference evidence="2" key="2">
    <citation type="submission" date="2020-08" db="EMBL/GenBank/DDBJ databases">
        <title>Plant Genome Project.</title>
        <authorList>
            <person name="Zhang R.-G."/>
        </authorList>
    </citation>
    <scope>NUCLEOTIDE SEQUENCE</scope>
    <source>
        <strain evidence="2">Huo1</strain>
        <tissue evidence="2">Leaf</tissue>
    </source>
</reference>
<evidence type="ECO:0000256" key="1">
    <source>
        <dbReference type="SAM" id="MobiDB-lite"/>
    </source>
</evidence>
<gene>
    <name evidence="2" type="ORF">SASPL_156274</name>
</gene>
<dbReference type="AlphaFoldDB" id="A0A8X8YY34"/>
<accession>A0A8X8YY34</accession>
<keyword evidence="3" id="KW-1185">Reference proteome</keyword>
<feature type="region of interest" description="Disordered" evidence="1">
    <location>
        <begin position="183"/>
        <end position="207"/>
    </location>
</feature>
<sequence length="207" mass="22786">MMNLSMRRTNSLIQTLTVITSLSLKIPLTSASRYLLFPFSNGTYFTRLTPITFPFLAIVKVKETGGTDSTFTELEDSVHAANVTLDFSPPNVLGDDSVGPAAKRNYLFEKVEPELHHKSSPKEPEVLQSEGHKIECALQPPIISLLMVKVGDIIPVVTGILKREPQFRKASLKGHHRCLLGFSSSQTREASSKEASAEDKTSTIARC</sequence>
<dbReference type="Proteomes" id="UP000298416">
    <property type="component" value="Unassembled WGS sequence"/>
</dbReference>
<evidence type="ECO:0000313" key="2">
    <source>
        <dbReference type="EMBL" id="KAG6383942.1"/>
    </source>
</evidence>
<protein>
    <submittedName>
        <fullName evidence="2">Uncharacterized protein</fullName>
    </submittedName>
</protein>